<dbReference type="EMBL" id="OZ019894">
    <property type="protein sequence ID" value="CAK9215677.1"/>
    <property type="molecule type" value="Genomic_DNA"/>
</dbReference>
<protein>
    <submittedName>
        <fullName evidence="1">Uncharacterized protein</fullName>
    </submittedName>
</protein>
<dbReference type="Proteomes" id="UP001497512">
    <property type="component" value="Chromosome 2"/>
</dbReference>
<sequence>MDSVSGVARQEVVRGTYPEVVLPWKRKWRNNGSKQRFRNRSNNKQQQGAKVFVLQSGVYDPPRLKDLQRQNRLKTRRHFPRRRKSVPRAPFNDSSFLMRVRRSGGLASLVSPAAATTPAFFSTPVFSPAPHHYREGLLVEEVKDLGVNGYGSMAGLIHLRAFDDEPRSMSTGSVANESSTRNAGKSYCVSGGRELDVEGALLPDAARAHRAPTKATPMELLSRA</sequence>
<reference evidence="1" key="1">
    <citation type="submission" date="2024-02" db="EMBL/GenBank/DDBJ databases">
        <authorList>
            <consortium name="ELIXIR-Norway"/>
            <consortium name="Elixir Norway"/>
        </authorList>
    </citation>
    <scope>NUCLEOTIDE SEQUENCE</scope>
</reference>
<proteinExistence type="predicted"/>
<organism evidence="1 2">
    <name type="scientific">Sphagnum troendelagicum</name>
    <dbReference type="NCBI Taxonomy" id="128251"/>
    <lineage>
        <taxon>Eukaryota</taxon>
        <taxon>Viridiplantae</taxon>
        <taxon>Streptophyta</taxon>
        <taxon>Embryophyta</taxon>
        <taxon>Bryophyta</taxon>
        <taxon>Sphagnophytina</taxon>
        <taxon>Sphagnopsida</taxon>
        <taxon>Sphagnales</taxon>
        <taxon>Sphagnaceae</taxon>
        <taxon>Sphagnum</taxon>
    </lineage>
</organism>
<dbReference type="PANTHER" id="PTHR34484">
    <property type="entry name" value="OS02G0832600 PROTEIN"/>
    <property type="match status" value="1"/>
</dbReference>
<keyword evidence="2" id="KW-1185">Reference proteome</keyword>
<evidence type="ECO:0000313" key="1">
    <source>
        <dbReference type="EMBL" id="CAK9215677.1"/>
    </source>
</evidence>
<evidence type="ECO:0000313" key="2">
    <source>
        <dbReference type="Proteomes" id="UP001497512"/>
    </source>
</evidence>
<name>A0ABP0U8N9_9BRYO</name>
<accession>A0ABP0U8N9</accession>
<dbReference type="PANTHER" id="PTHR34484:SF2">
    <property type="entry name" value="OS02G0832600 PROTEIN"/>
    <property type="match status" value="1"/>
</dbReference>
<gene>
    <name evidence="1" type="ORF">CSSPTR1EN2_LOCUS12851</name>
</gene>